<dbReference type="InterPro" id="IPR036291">
    <property type="entry name" value="NAD(P)-bd_dom_sf"/>
</dbReference>
<proteinExistence type="predicted"/>
<dbReference type="InterPro" id="IPR016040">
    <property type="entry name" value="NAD(P)-bd_dom"/>
</dbReference>
<dbReference type="SUPFAM" id="SSF51735">
    <property type="entry name" value="NAD(P)-binding Rossmann-fold domains"/>
    <property type="match status" value="1"/>
</dbReference>
<dbReference type="InterPro" id="IPR051783">
    <property type="entry name" value="NAD(P)-dependent_oxidoreduct"/>
</dbReference>
<evidence type="ECO:0000313" key="3">
    <source>
        <dbReference type="Proteomes" id="UP001447188"/>
    </source>
</evidence>
<sequence>MTKVFIIGATGYIAGAVIELLSVEHPDLDITILARTTDKAAPMTARYPTIHVVLGDLDSSLVIEEQSALADIVFNASDADHEESARAIIRGLEKRGGGYFIHTSGVAMLWDTPNGSVVNPKIWDDVTDLEALRSYPIQALHRNVEKIVLDAPTSVRVALVSPGGVYGISTGAGKQFTIPILTSPIVHHGAAFMIGTGASTGSFVHVLDLARLFVLLIGEARKPNGGKADWGVDGYYFGVSQEATIHDLVHIMGEELAKLGHLKSSTVEVLAIEEVAKIHQYMPYLFGTNVRAVATRAKRLGWTPIEASVLESLVTDLPVQNPKGRPFTHWAGLGL</sequence>
<dbReference type="EMBL" id="JBBBZM010000011">
    <property type="protein sequence ID" value="KAL0639455.1"/>
    <property type="molecule type" value="Genomic_DNA"/>
</dbReference>
<feature type="domain" description="NAD(P)-binding" evidence="1">
    <location>
        <begin position="8"/>
        <end position="111"/>
    </location>
</feature>
<dbReference type="PANTHER" id="PTHR48079:SF6">
    <property type="entry name" value="NAD(P)-BINDING DOMAIN-CONTAINING PROTEIN-RELATED"/>
    <property type="match status" value="1"/>
</dbReference>
<dbReference type="Pfam" id="PF13460">
    <property type="entry name" value="NAD_binding_10"/>
    <property type="match status" value="1"/>
</dbReference>
<dbReference type="Proteomes" id="UP001447188">
    <property type="component" value="Unassembled WGS sequence"/>
</dbReference>
<reference evidence="2 3" key="1">
    <citation type="submission" date="2024-02" db="EMBL/GenBank/DDBJ databases">
        <title>Discinaceae phylogenomics.</title>
        <authorList>
            <person name="Dirks A.C."/>
            <person name="James T.Y."/>
        </authorList>
    </citation>
    <scope>NUCLEOTIDE SEQUENCE [LARGE SCALE GENOMIC DNA]</scope>
    <source>
        <strain evidence="2 3">ACD0624</strain>
    </source>
</reference>
<organism evidence="2 3">
    <name type="scientific">Discina gigas</name>
    <dbReference type="NCBI Taxonomy" id="1032678"/>
    <lineage>
        <taxon>Eukaryota</taxon>
        <taxon>Fungi</taxon>
        <taxon>Dikarya</taxon>
        <taxon>Ascomycota</taxon>
        <taxon>Pezizomycotina</taxon>
        <taxon>Pezizomycetes</taxon>
        <taxon>Pezizales</taxon>
        <taxon>Discinaceae</taxon>
        <taxon>Discina</taxon>
    </lineage>
</organism>
<gene>
    <name evidence="2" type="ORF">Q9L58_001483</name>
</gene>
<keyword evidence="3" id="KW-1185">Reference proteome</keyword>
<protein>
    <recommendedName>
        <fullName evidence="1">NAD(P)-binding domain-containing protein</fullName>
    </recommendedName>
</protein>
<accession>A0ABR3GU29</accession>
<evidence type="ECO:0000313" key="2">
    <source>
        <dbReference type="EMBL" id="KAL0639455.1"/>
    </source>
</evidence>
<name>A0ABR3GU29_9PEZI</name>
<comment type="caution">
    <text evidence="2">The sequence shown here is derived from an EMBL/GenBank/DDBJ whole genome shotgun (WGS) entry which is preliminary data.</text>
</comment>
<evidence type="ECO:0000259" key="1">
    <source>
        <dbReference type="Pfam" id="PF13460"/>
    </source>
</evidence>
<dbReference type="Gene3D" id="3.40.50.720">
    <property type="entry name" value="NAD(P)-binding Rossmann-like Domain"/>
    <property type="match status" value="1"/>
</dbReference>
<dbReference type="PANTHER" id="PTHR48079">
    <property type="entry name" value="PROTEIN YEEZ"/>
    <property type="match status" value="1"/>
</dbReference>